<dbReference type="Pfam" id="PF22422">
    <property type="entry name" value="MGH1-like_GH"/>
    <property type="match status" value="1"/>
</dbReference>
<evidence type="ECO:0000259" key="2">
    <source>
        <dbReference type="Pfam" id="PF22422"/>
    </source>
</evidence>
<dbReference type="SUPFAM" id="SSF48208">
    <property type="entry name" value="Six-hairpin glycosidases"/>
    <property type="match status" value="1"/>
</dbReference>
<keyword evidence="4" id="KW-1185">Reference proteome</keyword>
<dbReference type="InterPro" id="IPR032856">
    <property type="entry name" value="GDE_N_bis"/>
</dbReference>
<gene>
    <name evidence="3" type="ORF">LZC94_01270</name>
</gene>
<accession>A0ABZ2M019</accession>
<sequence length="723" mass="80219">METIRIEDRWYVLATSSRTDDRTRVLKSGETFAIFDRFGDIQPIGTGEQGVYHQGTRFLSQLELRLNGHRPMLLGSSVRQDNSLLGVDLTTPDCYEEGELTVLKGSVHAFRATLLADGTCHTRVRIANYGNKPVALRVALEFGADYADIFEVRGVRRPRRGEDFKPELRPDRVLLGYRGLDGVTRRTEIECDPVPARLGPNHVEYALALAPNERSEIHVAITCDPREPRPARASFVALRAEAERALQEAPAEGARVLTSNEQFNEWIHRSSADLAMLTLHNPERGYPYAGVPWYSTPFGRDGILTALEYLWVDPSLARGVLAYLAETQARDENPEQDAEPGKILHETRKGELAALGEIPFGRYYGTVDATPLFIVLAGAYYRRTGDIELVRAIWPNIERALGWIERYGDSDRDGFVEYRRKSAKGLAQQGWKDSEDSVFHRNGVSAEGSIALAEVQGYVYKAKLAAADLAEALGEGPRVSALRASAHALQERFERAFWCEDLGTYALALDGEKRPCRVRASNAGQVLWSGIASQEHAERTAATLLEPRSFSGWGIRTIAEGEARYNPMSYHNGSIWPHDNALIAKGFARYGLKEGSQAILGAMLDASLFMDLHRLPELFCGFTRRPGEGPTLYPVACSPQAWASASVFYVLQACLGMSFRVSASGIPRIRFDHPQLPASLARVEIRNLRVGGTTTDLLLHRHPRDVGVNVLHKEGDVEVAVVI</sequence>
<feature type="domain" description="Mannosylglycerate hydrolase MGH1-like glycoside hydrolase" evidence="2">
    <location>
        <begin position="303"/>
        <end position="605"/>
    </location>
</feature>
<feature type="domain" description="Putative glycogen debranching enzyme N-terminal" evidence="1">
    <location>
        <begin position="26"/>
        <end position="219"/>
    </location>
</feature>
<dbReference type="InterPro" id="IPR054491">
    <property type="entry name" value="MGH1-like_GH"/>
</dbReference>
<dbReference type="EMBL" id="CP089984">
    <property type="protein sequence ID" value="WXB15910.1"/>
    <property type="molecule type" value="Genomic_DNA"/>
</dbReference>
<evidence type="ECO:0000313" key="4">
    <source>
        <dbReference type="Proteomes" id="UP001370348"/>
    </source>
</evidence>
<dbReference type="RefSeq" id="WP_394825544.1">
    <property type="nucleotide sequence ID" value="NZ_CP089984.1"/>
</dbReference>
<evidence type="ECO:0000259" key="1">
    <source>
        <dbReference type="Pfam" id="PF14742"/>
    </source>
</evidence>
<reference evidence="3 4" key="1">
    <citation type="submission" date="2021-12" db="EMBL/GenBank/DDBJ databases">
        <title>Discovery of the Pendulisporaceae a myxobacterial family with distinct sporulation behavior and unique specialized metabolism.</title>
        <authorList>
            <person name="Garcia R."/>
            <person name="Popoff A."/>
            <person name="Bader C.D."/>
            <person name="Loehr J."/>
            <person name="Walesch S."/>
            <person name="Walt C."/>
            <person name="Boldt J."/>
            <person name="Bunk B."/>
            <person name="Haeckl F.J.F.P.J."/>
            <person name="Gunesch A.P."/>
            <person name="Birkelbach J."/>
            <person name="Nuebel U."/>
            <person name="Pietschmann T."/>
            <person name="Bach T."/>
            <person name="Mueller R."/>
        </authorList>
    </citation>
    <scope>NUCLEOTIDE SEQUENCE [LARGE SCALE GENOMIC DNA]</scope>
    <source>
        <strain evidence="3 4">MSr11954</strain>
    </source>
</reference>
<dbReference type="Gene3D" id="1.50.10.10">
    <property type="match status" value="1"/>
</dbReference>
<organism evidence="3 4">
    <name type="scientific">Pendulispora albinea</name>
    <dbReference type="NCBI Taxonomy" id="2741071"/>
    <lineage>
        <taxon>Bacteria</taxon>
        <taxon>Pseudomonadati</taxon>
        <taxon>Myxococcota</taxon>
        <taxon>Myxococcia</taxon>
        <taxon>Myxococcales</taxon>
        <taxon>Sorangiineae</taxon>
        <taxon>Pendulisporaceae</taxon>
        <taxon>Pendulispora</taxon>
    </lineage>
</organism>
<evidence type="ECO:0000313" key="3">
    <source>
        <dbReference type="EMBL" id="WXB15910.1"/>
    </source>
</evidence>
<dbReference type="Proteomes" id="UP001370348">
    <property type="component" value="Chromosome"/>
</dbReference>
<proteinExistence type="predicted"/>
<name>A0ABZ2M019_9BACT</name>
<dbReference type="InterPro" id="IPR008928">
    <property type="entry name" value="6-hairpin_glycosidase_sf"/>
</dbReference>
<dbReference type="Pfam" id="PF14742">
    <property type="entry name" value="GDE_N_bis"/>
    <property type="match status" value="1"/>
</dbReference>
<protein>
    <submittedName>
        <fullName evidence="3">Amylo-alpha-1,6-glucosidase</fullName>
    </submittedName>
</protein>
<dbReference type="InterPro" id="IPR012341">
    <property type="entry name" value="6hp_glycosidase-like_sf"/>
</dbReference>